<feature type="signal peptide" evidence="2">
    <location>
        <begin position="1"/>
        <end position="25"/>
    </location>
</feature>
<comment type="caution">
    <text evidence="3">The sequence shown here is derived from an EMBL/GenBank/DDBJ whole genome shotgun (WGS) entry which is preliminary data.</text>
</comment>
<name>A0ABU4HJ58_9ACTN</name>
<evidence type="ECO:0000256" key="2">
    <source>
        <dbReference type="SAM" id="SignalP"/>
    </source>
</evidence>
<feature type="compositionally biased region" description="Pro residues" evidence="1">
    <location>
        <begin position="318"/>
        <end position="337"/>
    </location>
</feature>
<feature type="region of interest" description="Disordered" evidence="1">
    <location>
        <begin position="290"/>
        <end position="356"/>
    </location>
</feature>
<sequence length="460" mass="47069">MRTVRLLRRGALAAALVAAAAPAVASGDSLVYVQNHDIWLARPDGSGQYRVTTDGSAAAPYRSPSQADDGTIAAGHGTEIVRLRQNGEVLSRFDPPALVNSAGDWVDGPPVQVALAPDGARIAWTVVSNSCPVGVSCGIRSATAVTSADGTASPDREAITHLRQPSWATSTRLLQFGGYGSHVNVVDLGGGGPVHWFDDQDTVSGAGTDLGDGELSPDGRRFAAVRGYAESTHLVWYDVSGSALSGAPPAAPAMRCATNEVAGLAGPTWSPAGDALAWAIPEGVLVKRGPDDCGSPQPSVVLPGASQPDWGPADVNPGPRPVTPMPPAPRPAVPVTPPADGGGQQPARRTRPGGGAARLTARLSAASLSRALRSGLVVRVRVPGAGTLKALATTSAGRVTIASGGVRARRAGELPLTLRIGARGRAALRGRRTVRVTVRVTFTPRNGAARATTVATTLRR</sequence>
<gene>
    <name evidence="3" type="ORF">R7226_03310</name>
</gene>
<evidence type="ECO:0000313" key="3">
    <source>
        <dbReference type="EMBL" id="MDW5593349.1"/>
    </source>
</evidence>
<reference evidence="4" key="1">
    <citation type="submission" date="2023-07" db="EMBL/GenBank/DDBJ databases">
        <title>Conexibacter stalactiti sp. nov., isolated from stalactites in a lava cave and emended description of the genus Conexibacter.</title>
        <authorList>
            <person name="Lee S.D."/>
        </authorList>
    </citation>
    <scope>NUCLEOTIDE SEQUENCE [LARGE SCALE GENOMIC DNA]</scope>
    <source>
        <strain evidence="4">KCTC 39840</strain>
    </source>
</reference>
<dbReference type="SUPFAM" id="SSF69304">
    <property type="entry name" value="Tricorn protease N-terminal domain"/>
    <property type="match status" value="1"/>
</dbReference>
<organism evidence="3 4">
    <name type="scientific">Conexibacter stalactiti</name>
    <dbReference type="NCBI Taxonomy" id="1940611"/>
    <lineage>
        <taxon>Bacteria</taxon>
        <taxon>Bacillati</taxon>
        <taxon>Actinomycetota</taxon>
        <taxon>Thermoleophilia</taxon>
        <taxon>Solirubrobacterales</taxon>
        <taxon>Conexibacteraceae</taxon>
        <taxon>Conexibacter</taxon>
    </lineage>
</organism>
<accession>A0ABU4HJ58</accession>
<protein>
    <submittedName>
        <fullName evidence="3">Uncharacterized protein</fullName>
    </submittedName>
</protein>
<keyword evidence="2" id="KW-0732">Signal</keyword>
<keyword evidence="4" id="KW-1185">Reference proteome</keyword>
<dbReference type="RefSeq" id="WP_318595608.1">
    <property type="nucleotide sequence ID" value="NZ_JAWSTH010000004.1"/>
</dbReference>
<feature type="chain" id="PRO_5045686210" evidence="2">
    <location>
        <begin position="26"/>
        <end position="460"/>
    </location>
</feature>
<evidence type="ECO:0000313" key="4">
    <source>
        <dbReference type="Proteomes" id="UP001284601"/>
    </source>
</evidence>
<evidence type="ECO:0000256" key="1">
    <source>
        <dbReference type="SAM" id="MobiDB-lite"/>
    </source>
</evidence>
<dbReference type="Proteomes" id="UP001284601">
    <property type="component" value="Unassembled WGS sequence"/>
</dbReference>
<proteinExistence type="predicted"/>
<reference evidence="3 4" key="2">
    <citation type="submission" date="2023-10" db="EMBL/GenBank/DDBJ databases">
        <authorList>
            <person name="Han X.F."/>
        </authorList>
    </citation>
    <scope>NUCLEOTIDE SEQUENCE [LARGE SCALE GENOMIC DNA]</scope>
    <source>
        <strain evidence="3 4">KCTC 39840</strain>
    </source>
</reference>
<dbReference type="EMBL" id="JAWSTH010000004">
    <property type="protein sequence ID" value="MDW5593349.1"/>
    <property type="molecule type" value="Genomic_DNA"/>
</dbReference>